<dbReference type="EMBL" id="BTSY01000002">
    <property type="protein sequence ID" value="GMT16515.1"/>
    <property type="molecule type" value="Genomic_DNA"/>
</dbReference>
<gene>
    <name evidence="1" type="ORF">PFISCL1PPCAC_7812</name>
</gene>
<feature type="non-terminal residue" evidence="1">
    <location>
        <position position="96"/>
    </location>
</feature>
<organism evidence="1 2">
    <name type="scientific">Pristionchus fissidentatus</name>
    <dbReference type="NCBI Taxonomy" id="1538716"/>
    <lineage>
        <taxon>Eukaryota</taxon>
        <taxon>Metazoa</taxon>
        <taxon>Ecdysozoa</taxon>
        <taxon>Nematoda</taxon>
        <taxon>Chromadorea</taxon>
        <taxon>Rhabditida</taxon>
        <taxon>Rhabditina</taxon>
        <taxon>Diplogasteromorpha</taxon>
        <taxon>Diplogasteroidea</taxon>
        <taxon>Neodiplogasteridae</taxon>
        <taxon>Pristionchus</taxon>
    </lineage>
</organism>
<name>A0AAV5VF12_9BILA</name>
<comment type="caution">
    <text evidence="1">The sequence shown here is derived from an EMBL/GenBank/DDBJ whole genome shotgun (WGS) entry which is preliminary data.</text>
</comment>
<feature type="non-terminal residue" evidence="1">
    <location>
        <position position="1"/>
    </location>
</feature>
<reference evidence="1" key="1">
    <citation type="submission" date="2023-10" db="EMBL/GenBank/DDBJ databases">
        <title>Genome assembly of Pristionchus species.</title>
        <authorList>
            <person name="Yoshida K."/>
            <person name="Sommer R.J."/>
        </authorList>
    </citation>
    <scope>NUCLEOTIDE SEQUENCE</scope>
    <source>
        <strain evidence="1">RS5133</strain>
    </source>
</reference>
<evidence type="ECO:0000313" key="2">
    <source>
        <dbReference type="Proteomes" id="UP001432322"/>
    </source>
</evidence>
<proteinExistence type="predicted"/>
<accession>A0AAV5VF12</accession>
<dbReference type="Proteomes" id="UP001432322">
    <property type="component" value="Unassembled WGS sequence"/>
</dbReference>
<dbReference type="AlphaFoldDB" id="A0AAV5VF12"/>
<sequence length="96" mass="10662">GVSSFVFSCEEIQTRLLNTQRFESTVFACVFFEEGLDPSTSSFLHDIYLQDQDGKKSYSFASVAVSPTGCVRGEGPWTVISDHPSNMRCDKEIALI</sequence>
<evidence type="ECO:0000313" key="1">
    <source>
        <dbReference type="EMBL" id="GMT16515.1"/>
    </source>
</evidence>
<protein>
    <submittedName>
        <fullName evidence="1">Uncharacterized protein</fullName>
    </submittedName>
</protein>
<keyword evidence="2" id="KW-1185">Reference proteome</keyword>